<dbReference type="RefSeq" id="WP_109758413.1">
    <property type="nucleotide sequence ID" value="NZ_CP034588.1"/>
</dbReference>
<feature type="transmembrane region" description="Helical" evidence="1">
    <location>
        <begin position="47"/>
        <end position="71"/>
    </location>
</feature>
<dbReference type="Proteomes" id="UP000245390">
    <property type="component" value="Unassembled WGS sequence"/>
</dbReference>
<reference evidence="2 3" key="1">
    <citation type="submission" date="2018-05" db="EMBL/GenBank/DDBJ databases">
        <title>Genomic Encyclopedia of Type Strains, Phase IV (KMG-IV): sequencing the most valuable type-strain genomes for metagenomic binning, comparative biology and taxonomic classification.</title>
        <authorList>
            <person name="Goeker M."/>
        </authorList>
    </citation>
    <scope>NUCLEOTIDE SEQUENCE [LARGE SCALE GENOMIC DNA]</scope>
    <source>
        <strain evidence="2 3">DSM 103371</strain>
    </source>
</reference>
<dbReference type="KEGG" id="salo:EF888_11725"/>
<sequence>MTTGGSTDDGLMLQVRNPRLDAWPFAVLAGLIGTVTTLYQLPDQMTLWGSAIAAAFVGVLLTVLVGWPLAAARGRRAERLRQNHRDTRDADKFKAIADLKARDVARAPELP</sequence>
<feature type="transmembrane region" description="Helical" evidence="1">
    <location>
        <begin position="22"/>
        <end position="41"/>
    </location>
</feature>
<name>A0A316GCY8_9RHOB</name>
<keyword evidence="1" id="KW-0812">Transmembrane</keyword>
<accession>A0A316GCY8</accession>
<comment type="caution">
    <text evidence="2">The sequence shown here is derived from an EMBL/GenBank/DDBJ whole genome shotgun (WGS) entry which is preliminary data.</text>
</comment>
<protein>
    <submittedName>
        <fullName evidence="2">Uncharacterized protein</fullName>
    </submittedName>
</protein>
<dbReference type="EMBL" id="QGGV01000002">
    <property type="protein sequence ID" value="PWK57846.1"/>
    <property type="molecule type" value="Genomic_DNA"/>
</dbReference>
<evidence type="ECO:0000313" key="2">
    <source>
        <dbReference type="EMBL" id="PWK57846.1"/>
    </source>
</evidence>
<keyword evidence="1" id="KW-0472">Membrane</keyword>
<dbReference type="AlphaFoldDB" id="A0A316GCY8"/>
<keyword evidence="3" id="KW-1185">Reference proteome</keyword>
<gene>
    <name evidence="2" type="ORF">C8D95_102495</name>
</gene>
<evidence type="ECO:0000313" key="3">
    <source>
        <dbReference type="Proteomes" id="UP000245390"/>
    </source>
</evidence>
<evidence type="ECO:0000256" key="1">
    <source>
        <dbReference type="SAM" id="Phobius"/>
    </source>
</evidence>
<keyword evidence="1" id="KW-1133">Transmembrane helix</keyword>
<organism evidence="2 3">
    <name type="scientific">Silicimonas algicola</name>
    <dbReference type="NCBI Taxonomy" id="1826607"/>
    <lineage>
        <taxon>Bacteria</taxon>
        <taxon>Pseudomonadati</taxon>
        <taxon>Pseudomonadota</taxon>
        <taxon>Alphaproteobacteria</taxon>
        <taxon>Rhodobacterales</taxon>
        <taxon>Paracoccaceae</taxon>
    </lineage>
</organism>
<proteinExistence type="predicted"/>